<dbReference type="PANTHER" id="PTHR35175:SF2">
    <property type="entry name" value="DUF1289 DOMAIN-CONTAINING PROTEIN"/>
    <property type="match status" value="1"/>
</dbReference>
<evidence type="ECO:0000313" key="1">
    <source>
        <dbReference type="EMBL" id="GJD59559.1"/>
    </source>
</evidence>
<dbReference type="EMBL" id="CABFVH010000026">
    <property type="protein sequence ID" value="VUF13997.1"/>
    <property type="molecule type" value="Genomic_DNA"/>
</dbReference>
<proteinExistence type="predicted"/>
<gene>
    <name evidence="1" type="ORF">IFDJLNFL_5488</name>
    <name evidence="2" type="ORF">MTDSW087_03707</name>
</gene>
<dbReference type="RefSeq" id="WP_144766360.1">
    <property type="nucleotide sequence ID" value="NZ_BPQI01000225.1"/>
</dbReference>
<name>A0A564G156_9HYPH</name>
<accession>A0A564G156</accession>
<dbReference type="Pfam" id="PF06945">
    <property type="entry name" value="DUF1289"/>
    <property type="match status" value="1"/>
</dbReference>
<dbReference type="InterPro" id="IPR010710">
    <property type="entry name" value="DUF1289"/>
</dbReference>
<reference evidence="1" key="2">
    <citation type="journal article" date="2021" name="Front. Microbiol.">
        <title>Comprehensive Comparative Genomics and Phenotyping of Methylobacterium Species.</title>
        <authorList>
            <person name="Alessa O."/>
            <person name="Ogura Y."/>
            <person name="Fujitani Y."/>
            <person name="Takami H."/>
            <person name="Hayashi T."/>
            <person name="Sahin N."/>
            <person name="Tani A."/>
        </authorList>
    </citation>
    <scope>NUCLEOTIDE SEQUENCE</scope>
    <source>
        <strain evidence="1">DSM 22415</strain>
    </source>
</reference>
<dbReference type="OrthoDB" id="9811423at2"/>
<dbReference type="Proteomes" id="UP001055303">
    <property type="component" value="Unassembled WGS sequence"/>
</dbReference>
<organism evidence="2 3">
    <name type="scientific">Methylobacterium dankookense</name>
    <dbReference type="NCBI Taxonomy" id="560405"/>
    <lineage>
        <taxon>Bacteria</taxon>
        <taxon>Pseudomonadati</taxon>
        <taxon>Pseudomonadota</taxon>
        <taxon>Alphaproteobacteria</taxon>
        <taxon>Hyphomicrobiales</taxon>
        <taxon>Methylobacteriaceae</taxon>
        <taxon>Methylobacterium</taxon>
    </lineage>
</organism>
<dbReference type="EMBL" id="BPQI01000225">
    <property type="protein sequence ID" value="GJD59559.1"/>
    <property type="molecule type" value="Genomic_DNA"/>
</dbReference>
<dbReference type="Proteomes" id="UP000401717">
    <property type="component" value="Unassembled WGS sequence"/>
</dbReference>
<dbReference type="AlphaFoldDB" id="A0A564G156"/>
<evidence type="ECO:0000313" key="4">
    <source>
        <dbReference type="Proteomes" id="UP001055303"/>
    </source>
</evidence>
<keyword evidence="4" id="KW-1185">Reference proteome</keyword>
<evidence type="ECO:0008006" key="5">
    <source>
        <dbReference type="Google" id="ProtNLM"/>
    </source>
</evidence>
<evidence type="ECO:0000313" key="3">
    <source>
        <dbReference type="Proteomes" id="UP000401717"/>
    </source>
</evidence>
<reference evidence="2 3" key="1">
    <citation type="submission" date="2019-06" db="EMBL/GenBank/DDBJ databases">
        <authorList>
            <person name="Rodrigo-Torres L."/>
            <person name="Arahal R. D."/>
            <person name="Lucena T."/>
        </authorList>
    </citation>
    <scope>NUCLEOTIDE SEQUENCE [LARGE SCALE GENOMIC DNA]</scope>
    <source>
        <strain evidence="2 3">SW08-7</strain>
    </source>
</reference>
<sequence>MSASASPKPPAKPSSPCTKVCVLDARTGLCQGCGRTRDEIALWGSLSEAQRLAIMAGLEARLRAAYLPPEGTRA</sequence>
<evidence type="ECO:0000313" key="2">
    <source>
        <dbReference type="EMBL" id="VUF13997.1"/>
    </source>
</evidence>
<reference evidence="1" key="3">
    <citation type="submission" date="2021-08" db="EMBL/GenBank/DDBJ databases">
        <authorList>
            <person name="Tani A."/>
            <person name="Ola A."/>
            <person name="Ogura Y."/>
            <person name="Katsura K."/>
            <person name="Hayashi T."/>
        </authorList>
    </citation>
    <scope>NUCLEOTIDE SEQUENCE</scope>
    <source>
        <strain evidence="1">DSM 22415</strain>
    </source>
</reference>
<protein>
    <recommendedName>
        <fullName evidence="5">Fe-S protein</fullName>
    </recommendedName>
</protein>
<dbReference type="PANTHER" id="PTHR35175">
    <property type="entry name" value="DUF1289 DOMAIN-CONTAINING PROTEIN"/>
    <property type="match status" value="1"/>
</dbReference>